<keyword evidence="2" id="KW-1185">Reference proteome</keyword>
<reference evidence="1" key="1">
    <citation type="submission" date="2014-09" db="EMBL/GenBank/DDBJ databases">
        <title>Draft genome sequence of an oleaginous Mucoromycotina fungus Mucor ambiguus NBRC6742.</title>
        <authorList>
            <person name="Takeda I."/>
            <person name="Yamane N."/>
            <person name="Morita T."/>
            <person name="Tamano K."/>
            <person name="Machida M."/>
            <person name="Baker S."/>
            <person name="Koike H."/>
        </authorList>
    </citation>
    <scope>NUCLEOTIDE SEQUENCE</scope>
    <source>
        <strain evidence="1">NBRC 6742</strain>
    </source>
</reference>
<sequence length="110" mass="12418">MGNYRPLSLANCDYKCFTKILNQQMMIVSPKLINAHLIGFIPGKYIAENGLRCQLLMEDAELRWTLARQQGTTSTLDRDIGLLVESLECCLSSGTQERSDHDLQLPLSCR</sequence>
<evidence type="ECO:0000313" key="1">
    <source>
        <dbReference type="EMBL" id="GAN10831.1"/>
    </source>
</evidence>
<organism evidence="1">
    <name type="scientific">Mucor ambiguus</name>
    <dbReference type="NCBI Taxonomy" id="91626"/>
    <lineage>
        <taxon>Eukaryota</taxon>
        <taxon>Fungi</taxon>
        <taxon>Fungi incertae sedis</taxon>
        <taxon>Mucoromycota</taxon>
        <taxon>Mucoromycotina</taxon>
        <taxon>Mucoromycetes</taxon>
        <taxon>Mucorales</taxon>
        <taxon>Mucorineae</taxon>
        <taxon>Mucoraceae</taxon>
        <taxon>Mucor</taxon>
    </lineage>
</organism>
<gene>
    <name evidence="1" type="ORF">MAM1_0410d10381</name>
</gene>
<dbReference type="AlphaFoldDB" id="A0A0C9MJ16"/>
<evidence type="ECO:0008006" key="3">
    <source>
        <dbReference type="Google" id="ProtNLM"/>
    </source>
</evidence>
<name>A0A0C9MJ16_9FUNG</name>
<proteinExistence type="predicted"/>
<dbReference type="EMBL" id="DF836699">
    <property type="protein sequence ID" value="GAN10831.1"/>
    <property type="molecule type" value="Genomic_DNA"/>
</dbReference>
<evidence type="ECO:0000313" key="2">
    <source>
        <dbReference type="Proteomes" id="UP000053815"/>
    </source>
</evidence>
<dbReference type="OrthoDB" id="2205812at2759"/>
<dbReference type="Proteomes" id="UP000053815">
    <property type="component" value="Unassembled WGS sequence"/>
</dbReference>
<protein>
    <recommendedName>
        <fullName evidence="3">Reverse transcriptase domain-containing protein</fullName>
    </recommendedName>
</protein>
<dbReference type="STRING" id="91626.A0A0C9MJ16"/>
<accession>A0A0C9MJ16</accession>